<gene>
    <name evidence="3" type="ORF">L345_04272</name>
</gene>
<organism evidence="3 4">
    <name type="scientific">Ophiophagus hannah</name>
    <name type="common">King cobra</name>
    <name type="synonym">Naja hannah</name>
    <dbReference type="NCBI Taxonomy" id="8665"/>
    <lineage>
        <taxon>Eukaryota</taxon>
        <taxon>Metazoa</taxon>
        <taxon>Chordata</taxon>
        <taxon>Craniata</taxon>
        <taxon>Vertebrata</taxon>
        <taxon>Euteleostomi</taxon>
        <taxon>Lepidosauria</taxon>
        <taxon>Squamata</taxon>
        <taxon>Bifurcata</taxon>
        <taxon>Unidentata</taxon>
        <taxon>Episquamata</taxon>
        <taxon>Toxicofera</taxon>
        <taxon>Serpentes</taxon>
        <taxon>Colubroidea</taxon>
        <taxon>Elapidae</taxon>
        <taxon>Elapinae</taxon>
        <taxon>Ophiophagus</taxon>
    </lineage>
</organism>
<evidence type="ECO:0000256" key="1">
    <source>
        <dbReference type="SAM" id="MobiDB-lite"/>
    </source>
</evidence>
<feature type="non-terminal residue" evidence="3">
    <location>
        <position position="1"/>
    </location>
</feature>
<accession>V8P7F3</accession>
<protein>
    <submittedName>
        <fullName evidence="3">Uncharacterized protein</fullName>
    </submittedName>
</protein>
<evidence type="ECO:0000256" key="2">
    <source>
        <dbReference type="SAM" id="SignalP"/>
    </source>
</evidence>
<feature type="signal peptide" evidence="2">
    <location>
        <begin position="1"/>
        <end position="22"/>
    </location>
</feature>
<name>V8P7F3_OPHHA</name>
<dbReference type="EMBL" id="AZIM01000659">
    <property type="protein sequence ID" value="ETE69921.1"/>
    <property type="molecule type" value="Genomic_DNA"/>
</dbReference>
<reference evidence="3 4" key="1">
    <citation type="journal article" date="2013" name="Proc. Natl. Acad. Sci. U.S.A.">
        <title>The king cobra genome reveals dynamic gene evolution and adaptation in the snake venom system.</title>
        <authorList>
            <person name="Vonk F.J."/>
            <person name="Casewell N.R."/>
            <person name="Henkel C.V."/>
            <person name="Heimberg A.M."/>
            <person name="Jansen H.J."/>
            <person name="McCleary R.J."/>
            <person name="Kerkkamp H.M."/>
            <person name="Vos R.A."/>
            <person name="Guerreiro I."/>
            <person name="Calvete J.J."/>
            <person name="Wuster W."/>
            <person name="Woods A.E."/>
            <person name="Logan J.M."/>
            <person name="Harrison R.A."/>
            <person name="Castoe T.A."/>
            <person name="de Koning A.P."/>
            <person name="Pollock D.D."/>
            <person name="Yandell M."/>
            <person name="Calderon D."/>
            <person name="Renjifo C."/>
            <person name="Currier R.B."/>
            <person name="Salgado D."/>
            <person name="Pla D."/>
            <person name="Sanz L."/>
            <person name="Hyder A.S."/>
            <person name="Ribeiro J.M."/>
            <person name="Arntzen J.W."/>
            <person name="van den Thillart G.E."/>
            <person name="Boetzer M."/>
            <person name="Pirovano W."/>
            <person name="Dirks R.P."/>
            <person name="Spaink H.P."/>
            <person name="Duboule D."/>
            <person name="McGlinn E."/>
            <person name="Kini R.M."/>
            <person name="Richardson M.K."/>
        </authorList>
    </citation>
    <scope>NUCLEOTIDE SEQUENCE</scope>
    <source>
        <tissue evidence="3">Blood</tissue>
    </source>
</reference>
<keyword evidence="4" id="KW-1185">Reference proteome</keyword>
<sequence>MLARGWVQPILITSYISPLTLGFPPPPGSQPSAPRGCSSNPSAGIAHGGAAIRDLQKEGIPGGELRSGPPRRAPPRLHSCMGHSLPLPSGWQCLWRALSLDALRTSDAPGFAPLGASFQDGGCTASSARLGLCSRVVSERVSDIASVLAPAGCHACPGARMKDAAAASVRAMEEPTPECSCSASRSDSDGAAKN</sequence>
<feature type="region of interest" description="Disordered" evidence="1">
    <location>
        <begin position="59"/>
        <end position="79"/>
    </location>
</feature>
<dbReference type="AlphaFoldDB" id="V8P7F3"/>
<keyword evidence="2" id="KW-0732">Signal</keyword>
<dbReference type="Proteomes" id="UP000018936">
    <property type="component" value="Unassembled WGS sequence"/>
</dbReference>
<evidence type="ECO:0000313" key="4">
    <source>
        <dbReference type="Proteomes" id="UP000018936"/>
    </source>
</evidence>
<evidence type="ECO:0000313" key="3">
    <source>
        <dbReference type="EMBL" id="ETE69921.1"/>
    </source>
</evidence>
<comment type="caution">
    <text evidence="3">The sequence shown here is derived from an EMBL/GenBank/DDBJ whole genome shotgun (WGS) entry which is preliminary data.</text>
</comment>
<feature type="chain" id="PRO_5004771431" evidence="2">
    <location>
        <begin position="23"/>
        <end position="194"/>
    </location>
</feature>
<proteinExistence type="predicted"/>
<feature type="region of interest" description="Disordered" evidence="1">
    <location>
        <begin position="23"/>
        <end position="43"/>
    </location>
</feature>